<evidence type="ECO:0000313" key="3">
    <source>
        <dbReference type="Proteomes" id="UP000824120"/>
    </source>
</evidence>
<dbReference type="EMBL" id="JACXVP010000006">
    <property type="protein sequence ID" value="KAG5600619.1"/>
    <property type="molecule type" value="Genomic_DNA"/>
</dbReference>
<sequence>MVLLVVLGKWLSHGALASKTLRHLHEPSHELWYSPLAMKLLVKVGNSWEAQGSYCLSNHEPHRES</sequence>
<organism evidence="2 3">
    <name type="scientific">Solanum commersonii</name>
    <name type="common">Commerson's wild potato</name>
    <name type="synonym">Commerson's nightshade</name>
    <dbReference type="NCBI Taxonomy" id="4109"/>
    <lineage>
        <taxon>Eukaryota</taxon>
        <taxon>Viridiplantae</taxon>
        <taxon>Streptophyta</taxon>
        <taxon>Embryophyta</taxon>
        <taxon>Tracheophyta</taxon>
        <taxon>Spermatophyta</taxon>
        <taxon>Magnoliopsida</taxon>
        <taxon>eudicotyledons</taxon>
        <taxon>Gunneridae</taxon>
        <taxon>Pentapetalae</taxon>
        <taxon>asterids</taxon>
        <taxon>lamiids</taxon>
        <taxon>Solanales</taxon>
        <taxon>Solanaceae</taxon>
        <taxon>Solanoideae</taxon>
        <taxon>Solaneae</taxon>
        <taxon>Solanum</taxon>
    </lineage>
</organism>
<accession>A0A9J5YIP8</accession>
<feature type="chain" id="PRO_5039891739" evidence="1">
    <location>
        <begin position="18"/>
        <end position="65"/>
    </location>
</feature>
<feature type="signal peptide" evidence="1">
    <location>
        <begin position="1"/>
        <end position="17"/>
    </location>
</feature>
<gene>
    <name evidence="2" type="ORF">H5410_031989</name>
</gene>
<proteinExistence type="predicted"/>
<keyword evidence="3" id="KW-1185">Reference proteome</keyword>
<name>A0A9J5YIP8_SOLCO</name>
<reference evidence="2 3" key="1">
    <citation type="submission" date="2020-09" db="EMBL/GenBank/DDBJ databases">
        <title>De no assembly of potato wild relative species, Solanum commersonii.</title>
        <authorList>
            <person name="Cho K."/>
        </authorList>
    </citation>
    <scope>NUCLEOTIDE SEQUENCE [LARGE SCALE GENOMIC DNA]</scope>
    <source>
        <strain evidence="2">LZ3.2</strain>
        <tissue evidence="2">Leaf</tissue>
    </source>
</reference>
<dbReference type="AlphaFoldDB" id="A0A9J5YIP8"/>
<dbReference type="Proteomes" id="UP000824120">
    <property type="component" value="Chromosome 6"/>
</dbReference>
<keyword evidence="1" id="KW-0732">Signal</keyword>
<evidence type="ECO:0000313" key="2">
    <source>
        <dbReference type="EMBL" id="KAG5600619.1"/>
    </source>
</evidence>
<comment type="caution">
    <text evidence="2">The sequence shown here is derived from an EMBL/GenBank/DDBJ whole genome shotgun (WGS) entry which is preliminary data.</text>
</comment>
<protein>
    <submittedName>
        <fullName evidence="2">Uncharacterized protein</fullName>
    </submittedName>
</protein>
<evidence type="ECO:0000256" key="1">
    <source>
        <dbReference type="SAM" id="SignalP"/>
    </source>
</evidence>